<keyword evidence="4" id="KW-1185">Reference proteome</keyword>
<proteinExistence type="predicted"/>
<dbReference type="SUPFAM" id="SSF52980">
    <property type="entry name" value="Restriction endonuclease-like"/>
    <property type="match status" value="1"/>
</dbReference>
<protein>
    <recommendedName>
        <fullName evidence="2">Mutator-like transposase domain-containing protein</fullName>
    </recommendedName>
</protein>
<dbReference type="InterPro" id="IPR049012">
    <property type="entry name" value="Mutator_transp_dom"/>
</dbReference>
<feature type="region of interest" description="Disordered" evidence="1">
    <location>
        <begin position="263"/>
        <end position="314"/>
    </location>
</feature>
<feature type="domain" description="Mutator-like transposase" evidence="2">
    <location>
        <begin position="399"/>
        <end position="777"/>
    </location>
</feature>
<feature type="compositionally biased region" description="Polar residues" evidence="1">
    <location>
        <begin position="1359"/>
        <end position="1370"/>
    </location>
</feature>
<name>A0A8J2HQG5_COTCN</name>
<feature type="compositionally biased region" description="Low complexity" evidence="1">
    <location>
        <begin position="278"/>
        <end position="291"/>
    </location>
</feature>
<dbReference type="Proteomes" id="UP000786811">
    <property type="component" value="Unassembled WGS sequence"/>
</dbReference>
<feature type="compositionally biased region" description="Basic and acidic residues" evidence="1">
    <location>
        <begin position="200"/>
        <end position="211"/>
    </location>
</feature>
<dbReference type="SUPFAM" id="SSF54001">
    <property type="entry name" value="Cysteine proteinases"/>
    <property type="match status" value="1"/>
</dbReference>
<gene>
    <name evidence="3" type="ORF">HICCMSTLAB_LOCUS13895</name>
</gene>
<dbReference type="Pfam" id="PF20700">
    <property type="entry name" value="Mutator"/>
    <property type="match status" value="1"/>
</dbReference>
<dbReference type="InterPro" id="IPR011604">
    <property type="entry name" value="PDDEXK-like_dom_sf"/>
</dbReference>
<feature type="region of interest" description="Disordered" evidence="1">
    <location>
        <begin position="887"/>
        <end position="926"/>
    </location>
</feature>
<reference evidence="3" key="1">
    <citation type="submission" date="2021-04" db="EMBL/GenBank/DDBJ databases">
        <authorList>
            <person name="Chebbi M.A.C M."/>
        </authorList>
    </citation>
    <scope>NUCLEOTIDE SEQUENCE</scope>
</reference>
<evidence type="ECO:0000256" key="1">
    <source>
        <dbReference type="SAM" id="MobiDB-lite"/>
    </source>
</evidence>
<dbReference type="InterPro" id="IPR038765">
    <property type="entry name" value="Papain-like_cys_pep_sf"/>
</dbReference>
<feature type="compositionally biased region" description="Basic residues" evidence="1">
    <location>
        <begin position="26"/>
        <end position="48"/>
    </location>
</feature>
<evidence type="ECO:0000313" key="3">
    <source>
        <dbReference type="EMBL" id="CAG5109259.1"/>
    </source>
</evidence>
<feature type="region of interest" description="Disordered" evidence="1">
    <location>
        <begin position="26"/>
        <end position="63"/>
    </location>
</feature>
<organism evidence="3 4">
    <name type="scientific">Cotesia congregata</name>
    <name type="common">Parasitoid wasp</name>
    <name type="synonym">Apanteles congregatus</name>
    <dbReference type="NCBI Taxonomy" id="51543"/>
    <lineage>
        <taxon>Eukaryota</taxon>
        <taxon>Metazoa</taxon>
        <taxon>Ecdysozoa</taxon>
        <taxon>Arthropoda</taxon>
        <taxon>Hexapoda</taxon>
        <taxon>Insecta</taxon>
        <taxon>Pterygota</taxon>
        <taxon>Neoptera</taxon>
        <taxon>Endopterygota</taxon>
        <taxon>Hymenoptera</taxon>
        <taxon>Apocrita</taxon>
        <taxon>Ichneumonoidea</taxon>
        <taxon>Braconidae</taxon>
        <taxon>Microgastrinae</taxon>
        <taxon>Cotesia</taxon>
    </lineage>
</organism>
<dbReference type="EMBL" id="CAJNRD030001124">
    <property type="protein sequence ID" value="CAG5109259.1"/>
    <property type="molecule type" value="Genomic_DNA"/>
</dbReference>
<feature type="region of interest" description="Disordered" evidence="1">
    <location>
        <begin position="343"/>
        <end position="391"/>
    </location>
</feature>
<dbReference type="InterPro" id="IPR011335">
    <property type="entry name" value="Restrct_endonuc-II-like"/>
</dbReference>
<feature type="region of interest" description="Disordered" evidence="1">
    <location>
        <begin position="1191"/>
        <end position="1219"/>
    </location>
</feature>
<dbReference type="PANTHER" id="PTHR46609">
    <property type="entry name" value="EXONUCLEASE, PHAGE-TYPE/RECB, C-TERMINAL DOMAIN-CONTAINING PROTEIN"/>
    <property type="match status" value="1"/>
</dbReference>
<feature type="compositionally biased region" description="Polar residues" evidence="1">
    <location>
        <begin position="1203"/>
        <end position="1214"/>
    </location>
</feature>
<dbReference type="InterPro" id="IPR051703">
    <property type="entry name" value="NF-kappa-B_Signaling_Reg"/>
</dbReference>
<evidence type="ECO:0000259" key="2">
    <source>
        <dbReference type="Pfam" id="PF20700"/>
    </source>
</evidence>
<comment type="caution">
    <text evidence="3">The sequence shown here is derived from an EMBL/GenBank/DDBJ whole genome shotgun (WGS) entry which is preliminary data.</text>
</comment>
<dbReference type="GO" id="GO:0006281">
    <property type="term" value="P:DNA repair"/>
    <property type="evidence" value="ECO:0007669"/>
    <property type="project" value="UniProtKB-ARBA"/>
</dbReference>
<dbReference type="OrthoDB" id="421276at2759"/>
<feature type="region of interest" description="Disordered" evidence="1">
    <location>
        <begin position="183"/>
        <end position="211"/>
    </location>
</feature>
<accession>A0A8J2HQG5</accession>
<dbReference type="PANTHER" id="PTHR46609:SF8">
    <property type="entry name" value="YQAJ VIRAL RECOMBINASE DOMAIN-CONTAINING PROTEIN"/>
    <property type="match status" value="1"/>
</dbReference>
<feature type="region of interest" description="Disordered" evidence="1">
    <location>
        <begin position="1351"/>
        <end position="1370"/>
    </location>
</feature>
<evidence type="ECO:0000313" key="4">
    <source>
        <dbReference type="Proteomes" id="UP000786811"/>
    </source>
</evidence>
<sequence length="1370" mass="156416">MVNEEKSDNDNIANCNVNHCIQNIRSRKRKKTKPKSKRFACRQTRKRRREELTAASNSTVEADEAEEVIEEYYPQDLDGVDDHCGEQEEMDITESNIPFYNNHLINLSNSNNLNQTVTREPASFVCNSSQVYSEKSEERSSQESTGLGASELVLFDKSNQVTHAVIKSQNNLNNISIANDNQVYSEQSEKRSSQEPTGVDESKLESVDESDKISRACNLTNSSSSNLNIVTNNDQVCFEQSEELISQESTDLDESKLDLFHDSNTVSHKKENSPDRVSLGNSESSISGININDREDSEQSEISSDSEFTDSDKFGHDKANDDIFSEYSFSSSVSDHDDVEFESNFVDNDSDNDLEQESEKSPENSSSPLQNCDSHNDAQNNTEASSSEKPTDIESIISGCRIVELAHFIKEFTKLGDSKNHLPNCARQGENFHCFRKLDVGLNTLLYWKCLECKMIATFWTNPVKQENKFDINETAAISVIGSASSFAAFQTILAVFNIPCITNKTYEKHRKKLVEPLRNVLAEEMHKNALEEAQIAIKNGDVTPDGIPLVKVITDGVYDKRSYRGGKHDSLGASVAVIGCATQKVIDVEVVNKYCYTCRVHQNRNCEPPAHKCFMNYDRKKSSSSMEPHATAILFNRSLKLHGIIYSVMVSDDDSSTLKVVKESKPYEKYNIEVERIKCSFHIFRSVGTKIREAAKARVPNRRVPAAVRNRIKYSGLKIRRTITADIERLRKDFESESLSKAEKQKIFEENTEVLRKNILLAPLHVFGDHAQCPTEWSCDKSKSNHLPKIKEYGLYSRIEKIITDLSQNAIHLLHFLNTNKIEQYHGVLAKYFSGKRIQYGGADEFHDRVYMGTLDQITSGAHLSTFYKFVKKSVPERIVKLEKERNSQRQINTKCREINKQQKKNRRTYHGPDKDYGSNAAQPDLCETDPVNYQQYKEDHHDKLRERQRNRNSLEVETRNHPFGVPHGYEKDMIPSYMFGKICRMLETTSCIPVINDIYNPVMYDDDVLLSMENHRVKALQLLESKISHKIERCGIFVSDDVESFYLCARPDGLVNDDSIVIVVNLSDDEQIDVETALKNNRNMNNLFDKKAANNINKNHPIYYIIQGQLHVTNRQFCYFAVFTPNHLKISELVSKDDDFWENKIKNKLNKFYYSALIDEIVDSRLARSMPIREAAFTIEARAKKSQKDADKLAKKAKQPSDAQNGSVNSSTSDHDEETLNNYRALVVNRPIEDFADNILEDKIFLDDLSISRFVLLLEEKNFTTDFPVTAVNPLKQSTSSNDLVIIGGEHNFLHWSCLYFDGHYVAIYDSLNRSFDDLSDFEKKYLQVRYPHQLKEKKVILKLVTQQPDGSDRSFNESSFSLSALHR</sequence>
<feature type="compositionally biased region" description="Polar residues" evidence="1">
    <location>
        <begin position="368"/>
        <end position="388"/>
    </location>
</feature>
<dbReference type="Gene3D" id="3.90.320.10">
    <property type="match status" value="1"/>
</dbReference>